<feature type="domain" description="Carbohydrate kinase PfkB" evidence="5">
    <location>
        <begin position="2"/>
        <end position="287"/>
    </location>
</feature>
<dbReference type="RefSeq" id="WP_250141992.1">
    <property type="nucleotide sequence ID" value="NZ_JALIQP010000005.1"/>
</dbReference>
<accession>A0ABD5PUJ4</accession>
<dbReference type="PRINTS" id="PR00990">
    <property type="entry name" value="RIBOKINASE"/>
</dbReference>
<keyword evidence="2 4" id="KW-0808">Transferase</keyword>
<dbReference type="Proteomes" id="UP001595898">
    <property type="component" value="Unassembled WGS sequence"/>
</dbReference>
<dbReference type="SUPFAM" id="SSF53613">
    <property type="entry name" value="Ribokinase-like"/>
    <property type="match status" value="1"/>
</dbReference>
<evidence type="ECO:0000256" key="4">
    <source>
        <dbReference type="RuleBase" id="RU003704"/>
    </source>
</evidence>
<dbReference type="PANTHER" id="PTHR10584">
    <property type="entry name" value="SUGAR KINASE"/>
    <property type="match status" value="1"/>
</dbReference>
<keyword evidence="7" id="KW-1185">Reference proteome</keyword>
<dbReference type="GO" id="GO:0016301">
    <property type="term" value="F:kinase activity"/>
    <property type="evidence" value="ECO:0007669"/>
    <property type="project" value="UniProtKB-KW"/>
</dbReference>
<protein>
    <submittedName>
        <fullName evidence="6">Carbohydrate kinase family protein</fullName>
        <ecNumber evidence="6">2.7.1.-</ecNumber>
    </submittedName>
</protein>
<reference evidence="6 7" key="1">
    <citation type="journal article" date="2019" name="Int. J. Syst. Evol. Microbiol.">
        <title>The Global Catalogue of Microorganisms (GCM) 10K type strain sequencing project: providing services to taxonomists for standard genome sequencing and annotation.</title>
        <authorList>
            <consortium name="The Broad Institute Genomics Platform"/>
            <consortium name="The Broad Institute Genome Sequencing Center for Infectious Disease"/>
            <person name="Wu L."/>
            <person name="Ma J."/>
        </authorList>
    </citation>
    <scope>NUCLEOTIDE SEQUENCE [LARGE SCALE GENOMIC DNA]</scope>
    <source>
        <strain evidence="6 7">WLHS5</strain>
    </source>
</reference>
<dbReference type="InterPro" id="IPR002139">
    <property type="entry name" value="Ribo/fructo_kinase"/>
</dbReference>
<proteinExistence type="inferred from homology"/>
<evidence type="ECO:0000256" key="1">
    <source>
        <dbReference type="ARBA" id="ARBA00010688"/>
    </source>
</evidence>
<dbReference type="GO" id="GO:0006796">
    <property type="term" value="P:phosphate-containing compound metabolic process"/>
    <property type="evidence" value="ECO:0007669"/>
    <property type="project" value="UniProtKB-ARBA"/>
</dbReference>
<dbReference type="Gene3D" id="3.40.1190.20">
    <property type="match status" value="1"/>
</dbReference>
<sequence>MLSVLTAGHVNWDVTLRVDRLPVADGESAIRSQHQSGGGSAANVAAALAGLGVEAGLIGSVGDDDNGLLARRELEDAGVSLDGVRIVEDASTAVKYLLVDDDGEVAVLGNDGVNEAVGPADLDRERIRSVDLVHLTGQRPDTAAAIARIASEARVTVSFDPGRRLGDRNYGEALAAADVVFANDREAEAVLEGEYVESDFSDRIVVVKYGGDGAAVHTPNGSYAHPGFDVDPRDTTGAGDAFAAGFIATVLGDGGQDLAGADVERALEFGNACGALTAAQEGARSAPTRSDVEAFLADRF</sequence>
<dbReference type="PANTHER" id="PTHR10584:SF166">
    <property type="entry name" value="RIBOKINASE"/>
    <property type="match status" value="1"/>
</dbReference>
<comment type="caution">
    <text evidence="6">The sequence shown here is derived from an EMBL/GenBank/DDBJ whole genome shotgun (WGS) entry which is preliminary data.</text>
</comment>
<evidence type="ECO:0000313" key="6">
    <source>
        <dbReference type="EMBL" id="MFC4543984.1"/>
    </source>
</evidence>
<dbReference type="EMBL" id="JBHSFA010000009">
    <property type="protein sequence ID" value="MFC4543984.1"/>
    <property type="molecule type" value="Genomic_DNA"/>
</dbReference>
<dbReference type="AlphaFoldDB" id="A0ABD5PUJ4"/>
<dbReference type="InterPro" id="IPR002173">
    <property type="entry name" value="Carboh/pur_kinase_PfkB_CS"/>
</dbReference>
<dbReference type="EC" id="2.7.1.-" evidence="6"/>
<dbReference type="InterPro" id="IPR011611">
    <property type="entry name" value="PfkB_dom"/>
</dbReference>
<evidence type="ECO:0000313" key="7">
    <source>
        <dbReference type="Proteomes" id="UP001595898"/>
    </source>
</evidence>
<dbReference type="PROSITE" id="PS00584">
    <property type="entry name" value="PFKB_KINASES_2"/>
    <property type="match status" value="1"/>
</dbReference>
<organism evidence="6 7">
    <name type="scientific">Halosolutus amylolyticus</name>
    <dbReference type="NCBI Taxonomy" id="2932267"/>
    <lineage>
        <taxon>Archaea</taxon>
        <taxon>Methanobacteriati</taxon>
        <taxon>Methanobacteriota</taxon>
        <taxon>Stenosarchaea group</taxon>
        <taxon>Halobacteria</taxon>
        <taxon>Halobacteriales</taxon>
        <taxon>Natrialbaceae</taxon>
        <taxon>Halosolutus</taxon>
    </lineage>
</organism>
<evidence type="ECO:0000256" key="2">
    <source>
        <dbReference type="ARBA" id="ARBA00022679"/>
    </source>
</evidence>
<evidence type="ECO:0000259" key="5">
    <source>
        <dbReference type="Pfam" id="PF00294"/>
    </source>
</evidence>
<evidence type="ECO:0000256" key="3">
    <source>
        <dbReference type="ARBA" id="ARBA00022777"/>
    </source>
</evidence>
<keyword evidence="3 4" id="KW-0418">Kinase</keyword>
<gene>
    <name evidence="6" type="ORF">ACFO5R_18815</name>
</gene>
<name>A0ABD5PUJ4_9EURY</name>
<dbReference type="Pfam" id="PF00294">
    <property type="entry name" value="PfkB"/>
    <property type="match status" value="1"/>
</dbReference>
<comment type="similarity">
    <text evidence="1 4">Belongs to the carbohydrate kinase PfkB family.</text>
</comment>
<dbReference type="InterPro" id="IPR029056">
    <property type="entry name" value="Ribokinase-like"/>
</dbReference>